<sequence>MPLLSCCQLASTSKIATTNLLLETTCTVCLLVANTKTAPKRYLIFHNSSHTFILETN</sequence>
<reference evidence="1" key="1">
    <citation type="journal article" date="2021" name="Proc. Natl. Acad. Sci. U.S.A.">
        <title>A Catalog of Tens of Thousands of Viruses from Human Metagenomes Reveals Hidden Associations with Chronic Diseases.</title>
        <authorList>
            <person name="Tisza M.J."/>
            <person name="Buck C.B."/>
        </authorList>
    </citation>
    <scope>NUCLEOTIDE SEQUENCE</scope>
    <source>
        <strain evidence="1">Ct6wr1</strain>
    </source>
</reference>
<name>A0A8S5VWP6_9VIRU</name>
<dbReference type="EMBL" id="BK018549">
    <property type="protein sequence ID" value="DAH09212.1"/>
    <property type="molecule type" value="Genomic_RNA"/>
</dbReference>
<proteinExistence type="predicted"/>
<protein>
    <submittedName>
        <fullName evidence="1">Uncharacterized protein</fullName>
    </submittedName>
</protein>
<evidence type="ECO:0000313" key="1">
    <source>
        <dbReference type="EMBL" id="DAH09212.1"/>
    </source>
</evidence>
<accession>A0A8S5VWP6</accession>
<organism evidence="1">
    <name type="scientific">Tymovirales sp</name>
    <dbReference type="NCBI Taxonomy" id="1955157"/>
    <lineage>
        <taxon>Viruses</taxon>
        <taxon>Riboviria</taxon>
        <taxon>Orthornavirae</taxon>
        <taxon>Kitrinoviricota</taxon>
        <taxon>Alsuviricetes</taxon>
        <taxon>Tymovirales</taxon>
    </lineage>
</organism>